<dbReference type="Gene3D" id="3.30.2320.10">
    <property type="entry name" value="hypothetical protein PF0899 domain"/>
    <property type="match status" value="1"/>
</dbReference>
<dbReference type="SUPFAM" id="SSF56563">
    <property type="entry name" value="Major capsid protein gp5"/>
    <property type="match status" value="1"/>
</dbReference>
<dbReference type="AlphaFoldDB" id="A0A0F0GPG3"/>
<feature type="domain" description="Phage capsid-like C-terminal" evidence="2">
    <location>
        <begin position="151"/>
        <end position="427"/>
    </location>
</feature>
<protein>
    <recommendedName>
        <fullName evidence="2">Phage capsid-like C-terminal domain-containing protein</fullName>
    </recommendedName>
</protein>
<evidence type="ECO:0000259" key="2">
    <source>
        <dbReference type="Pfam" id="PF05065"/>
    </source>
</evidence>
<evidence type="ECO:0000256" key="1">
    <source>
        <dbReference type="ARBA" id="ARBA00004328"/>
    </source>
</evidence>
<name>A0A0F0GPG3_LENAE</name>
<proteinExistence type="predicted"/>
<evidence type="ECO:0000313" key="3">
    <source>
        <dbReference type="EMBL" id="KJK44446.1"/>
    </source>
</evidence>
<dbReference type="Proteomes" id="UP000033393">
    <property type="component" value="Unassembled WGS sequence"/>
</dbReference>
<dbReference type="NCBIfam" id="TIGR01554">
    <property type="entry name" value="major_cap_HK97"/>
    <property type="match status" value="1"/>
</dbReference>
<keyword evidence="4" id="KW-1185">Reference proteome</keyword>
<organism evidence="3 4">
    <name type="scientific">Lentzea aerocolonigenes</name>
    <name type="common">Lechevalieria aerocolonigenes</name>
    <name type="synonym">Saccharothrix aerocolonigenes</name>
    <dbReference type="NCBI Taxonomy" id="68170"/>
    <lineage>
        <taxon>Bacteria</taxon>
        <taxon>Bacillati</taxon>
        <taxon>Actinomycetota</taxon>
        <taxon>Actinomycetes</taxon>
        <taxon>Pseudonocardiales</taxon>
        <taxon>Pseudonocardiaceae</taxon>
        <taxon>Lentzea</taxon>
    </lineage>
</organism>
<dbReference type="Pfam" id="PF05065">
    <property type="entry name" value="Phage_capsid"/>
    <property type="match status" value="1"/>
</dbReference>
<dbReference type="PATRIC" id="fig|68170.10.peg.7746"/>
<evidence type="ECO:0000313" key="4">
    <source>
        <dbReference type="Proteomes" id="UP000033393"/>
    </source>
</evidence>
<dbReference type="InterPro" id="IPR024455">
    <property type="entry name" value="Phage_capsid"/>
</dbReference>
<dbReference type="OrthoDB" id="9786516at2"/>
<dbReference type="Gene3D" id="3.30.2400.10">
    <property type="entry name" value="Major capsid protein gp5"/>
    <property type="match status" value="1"/>
</dbReference>
<dbReference type="InterPro" id="IPR054612">
    <property type="entry name" value="Phage_capsid-like_C"/>
</dbReference>
<reference evidence="3 4" key="1">
    <citation type="submission" date="2015-02" db="EMBL/GenBank/DDBJ databases">
        <authorList>
            <person name="Ju K.-S."/>
            <person name="Doroghazi J.R."/>
            <person name="Metcalf W."/>
        </authorList>
    </citation>
    <scope>NUCLEOTIDE SEQUENCE [LARGE SCALE GENOMIC DNA]</scope>
    <source>
        <strain evidence="3 4">NRRL B-16140</strain>
    </source>
</reference>
<dbReference type="RefSeq" id="WP_045314945.1">
    <property type="nucleotide sequence ID" value="NZ_JYJG01000247.1"/>
</dbReference>
<sequence length="451" mass="48666">MTVTTATPTTPKEFEEYLAQFDTFEKWRAAAENGSFRAAVDSYRSSENKTMDTLKAELTEQIEASVLEMFKKNGVEDGSVSNRLDLVDKARASHQSSLVLNNPRAVGAGLNGVFSDVAEFMAVAVHGAKNKDLLAKLETLQNYSEKVPSEGGLLVPEEFRSDILSISLEKSVVRPRAMVVPMATGKLRFPATDFSTEVGEVYGGIQFFWVDEGEEIPDTSASFASVALNAHKLAGLATVPNELVRDWGGFTAWIKKTLPAGITDFEDRAFIKGNGVAKPLGALHADNPALITVSKESGQTSGFTWINAVTMYSRLLPESMDTAVWVATPDAFVELATMALPVGTGGSAVWMPDAHGRPQLTLLGLPVIMSRKAPATLGTKGDVSLVDFSQYAIGDTQVMTLESSEHAKFSSDKTQFRILERVDGTPTMLSPLTPENGGPTLSAYIQLETRS</sequence>
<comment type="subcellular location">
    <subcellularLocation>
        <location evidence="1">Virion</location>
    </subcellularLocation>
</comment>
<accession>A0A0F0GPG3</accession>
<comment type="caution">
    <text evidence="3">The sequence shown here is derived from an EMBL/GenBank/DDBJ whole genome shotgun (WGS) entry which is preliminary data.</text>
</comment>
<dbReference type="EMBL" id="JYJG01000247">
    <property type="protein sequence ID" value="KJK44446.1"/>
    <property type="molecule type" value="Genomic_DNA"/>
</dbReference>
<gene>
    <name evidence="3" type="ORF">UK23_29550</name>
</gene>